<dbReference type="PROSITE" id="PS51186">
    <property type="entry name" value="GNAT"/>
    <property type="match status" value="1"/>
</dbReference>
<reference evidence="2 3" key="1">
    <citation type="submission" date="2006-02" db="EMBL/GenBank/DDBJ databases">
        <authorList>
            <person name="Pinhassi J."/>
            <person name="Pedros-Alio C."/>
            <person name="Ferriera S."/>
            <person name="Johnson J."/>
            <person name="Kravitz S."/>
            <person name="Halpern A."/>
            <person name="Remington K."/>
            <person name="Beeson K."/>
            <person name="Tran B."/>
            <person name="Rogers Y.-H."/>
            <person name="Friedman R."/>
            <person name="Venter J.C."/>
        </authorList>
    </citation>
    <scope>NUCLEOTIDE SEQUENCE [LARGE SCALE GENOMIC DNA]</scope>
    <source>
        <strain evidence="2 3">MED92</strain>
    </source>
</reference>
<dbReference type="Gene3D" id="3.40.630.30">
    <property type="match status" value="1"/>
</dbReference>
<keyword evidence="3" id="KW-1185">Reference proteome</keyword>
<evidence type="ECO:0000313" key="2">
    <source>
        <dbReference type="EMBL" id="EAR59626.1"/>
    </source>
</evidence>
<organism evidence="2 3">
    <name type="scientific">Neptuniibacter caesariensis</name>
    <dbReference type="NCBI Taxonomy" id="207954"/>
    <lineage>
        <taxon>Bacteria</taxon>
        <taxon>Pseudomonadati</taxon>
        <taxon>Pseudomonadota</taxon>
        <taxon>Gammaproteobacteria</taxon>
        <taxon>Oceanospirillales</taxon>
        <taxon>Oceanospirillaceae</taxon>
        <taxon>Neptuniibacter</taxon>
    </lineage>
</organism>
<dbReference type="AlphaFoldDB" id="A0A7U8C2F4"/>
<protein>
    <recommendedName>
        <fullName evidence="1">N-acetyltransferase domain-containing protein</fullName>
    </recommendedName>
</protein>
<dbReference type="OrthoDB" id="9789605at2"/>
<evidence type="ECO:0000313" key="3">
    <source>
        <dbReference type="Proteomes" id="UP000002171"/>
    </source>
</evidence>
<sequence>MDTNRFKLTALDEEHVSAVTSLWRDAHSKAIGIEPIHSFESQSYFLSRILPESYKVSVVVDSKTDQPVAFMASSDTEISQLYVANNVQGKGIGSFLVERAKSDSRGELSLRTFAVNKPAQQFYESHDFTAQPGNSDNEEKLPDILYTWHQ</sequence>
<gene>
    <name evidence="2" type="ORF">MED92_00155</name>
</gene>
<dbReference type="GO" id="GO:0016747">
    <property type="term" value="F:acyltransferase activity, transferring groups other than amino-acyl groups"/>
    <property type="evidence" value="ECO:0007669"/>
    <property type="project" value="InterPro"/>
</dbReference>
<dbReference type="Pfam" id="PF13508">
    <property type="entry name" value="Acetyltransf_7"/>
    <property type="match status" value="1"/>
</dbReference>
<comment type="caution">
    <text evidence="2">The sequence shown here is derived from an EMBL/GenBank/DDBJ whole genome shotgun (WGS) entry which is preliminary data.</text>
</comment>
<name>A0A7U8C2F4_NEPCE</name>
<dbReference type="Proteomes" id="UP000002171">
    <property type="component" value="Unassembled WGS sequence"/>
</dbReference>
<dbReference type="InterPro" id="IPR000182">
    <property type="entry name" value="GNAT_dom"/>
</dbReference>
<dbReference type="RefSeq" id="WP_007023070.1">
    <property type="nucleotide sequence ID" value="NZ_CH724129.1"/>
</dbReference>
<evidence type="ECO:0000259" key="1">
    <source>
        <dbReference type="PROSITE" id="PS51186"/>
    </source>
</evidence>
<accession>A0A7U8C2F4</accession>
<dbReference type="InterPro" id="IPR016181">
    <property type="entry name" value="Acyl_CoA_acyltransferase"/>
</dbReference>
<proteinExistence type="predicted"/>
<feature type="domain" description="N-acetyltransferase" evidence="1">
    <location>
        <begin position="6"/>
        <end position="150"/>
    </location>
</feature>
<dbReference type="SUPFAM" id="SSF55729">
    <property type="entry name" value="Acyl-CoA N-acyltransferases (Nat)"/>
    <property type="match status" value="1"/>
</dbReference>
<dbReference type="CDD" id="cd04301">
    <property type="entry name" value="NAT_SF"/>
    <property type="match status" value="1"/>
</dbReference>
<dbReference type="EMBL" id="AAOW01000040">
    <property type="protein sequence ID" value="EAR59626.1"/>
    <property type="molecule type" value="Genomic_DNA"/>
</dbReference>